<dbReference type="InterPro" id="IPR005836">
    <property type="entry name" value="ADP_Glu_pyroP_CS"/>
</dbReference>
<dbReference type="PROSITE" id="PS00809">
    <property type="entry name" value="ADP_GLC_PYROPHOSPH_2"/>
    <property type="match status" value="1"/>
</dbReference>
<keyword evidence="2 9" id="KW-0321">Glycogen metabolism</keyword>
<accession>A0ABV6YEQ1</accession>
<dbReference type="NCBIfam" id="NF002023">
    <property type="entry name" value="PRK00844.1"/>
    <property type="match status" value="1"/>
</dbReference>
<dbReference type="Gene3D" id="3.90.550.10">
    <property type="entry name" value="Spore Coat Polysaccharide Biosynthesis Protein SpsA, Chain A"/>
    <property type="match status" value="1"/>
</dbReference>
<comment type="pathway">
    <text evidence="9">Glycan biosynthesis; glycogen biosynthesis.</text>
</comment>
<name>A0ABV6YEQ1_9HYPH</name>
<feature type="domain" description="Nucleotidyl transferase" evidence="10">
    <location>
        <begin position="18"/>
        <end position="291"/>
    </location>
</feature>
<dbReference type="Pfam" id="PF24894">
    <property type="entry name" value="Hexapep_GlmU"/>
    <property type="match status" value="1"/>
</dbReference>
<dbReference type="InterPro" id="IPR056818">
    <property type="entry name" value="GlmU/GlgC-like_hexapep"/>
</dbReference>
<dbReference type="SUPFAM" id="SSF51161">
    <property type="entry name" value="Trimeric LpxA-like enzymes"/>
    <property type="match status" value="1"/>
</dbReference>
<feature type="binding site" evidence="9">
    <location>
        <begin position="189"/>
        <end position="190"/>
    </location>
    <ligand>
        <name>alpha-D-glucose 1-phosphate</name>
        <dbReference type="ChEBI" id="CHEBI:58601"/>
    </ligand>
</feature>
<keyword evidence="13" id="KW-1185">Reference proteome</keyword>
<keyword evidence="6 9" id="KW-0067">ATP-binding</keyword>
<keyword evidence="3 9" id="KW-0808">Transferase</keyword>
<evidence type="ECO:0000313" key="13">
    <source>
        <dbReference type="Proteomes" id="UP001593940"/>
    </source>
</evidence>
<comment type="caution">
    <text evidence="12">The sequence shown here is derived from an EMBL/GenBank/DDBJ whole genome shotgun (WGS) entry which is preliminary data.</text>
</comment>
<dbReference type="EC" id="2.7.7.27" evidence="9"/>
<feature type="site" description="Could play a key role in the communication between the regulatory and the substrate sites" evidence="9">
    <location>
        <position position="69"/>
    </location>
</feature>
<comment type="similarity">
    <text evidence="1 9">Belongs to the bacterial/plant glucose-1-phosphate adenylyltransferase family.</text>
</comment>
<comment type="catalytic activity">
    <reaction evidence="9">
        <text>alpha-D-glucose 1-phosphate + ATP + H(+) = ADP-alpha-D-glucose + diphosphate</text>
        <dbReference type="Rhea" id="RHEA:12120"/>
        <dbReference type="ChEBI" id="CHEBI:15378"/>
        <dbReference type="ChEBI" id="CHEBI:30616"/>
        <dbReference type="ChEBI" id="CHEBI:33019"/>
        <dbReference type="ChEBI" id="CHEBI:57498"/>
        <dbReference type="ChEBI" id="CHEBI:58601"/>
        <dbReference type="EC" id="2.7.7.27"/>
    </reaction>
</comment>
<organism evidence="12 13">
    <name type="scientific">Microvirga arabica</name>
    <dbReference type="NCBI Taxonomy" id="1128671"/>
    <lineage>
        <taxon>Bacteria</taxon>
        <taxon>Pseudomonadati</taxon>
        <taxon>Pseudomonadota</taxon>
        <taxon>Alphaproteobacteria</taxon>
        <taxon>Hyphomicrobiales</taxon>
        <taxon>Methylobacteriaceae</taxon>
        <taxon>Microvirga</taxon>
    </lineage>
</organism>
<dbReference type="InterPro" id="IPR005835">
    <property type="entry name" value="NTP_transferase_dom"/>
</dbReference>
<dbReference type="NCBIfam" id="TIGR02091">
    <property type="entry name" value="glgC"/>
    <property type="match status" value="1"/>
</dbReference>
<dbReference type="EMBL" id="JBHOMY010000119">
    <property type="protein sequence ID" value="MFC1459768.1"/>
    <property type="molecule type" value="Genomic_DNA"/>
</dbReference>
<dbReference type="InterPro" id="IPR011004">
    <property type="entry name" value="Trimer_LpxA-like_sf"/>
</dbReference>
<dbReference type="Proteomes" id="UP001593940">
    <property type="component" value="Unassembled WGS sequence"/>
</dbReference>
<evidence type="ECO:0000256" key="8">
    <source>
        <dbReference type="ARBA" id="ARBA00023277"/>
    </source>
</evidence>
<evidence type="ECO:0000256" key="3">
    <source>
        <dbReference type="ARBA" id="ARBA00022679"/>
    </source>
</evidence>
<feature type="site" description="Could play a key role in the communication between the regulatory and the substrate sites" evidence="9">
    <location>
        <position position="108"/>
    </location>
</feature>
<keyword evidence="7 9" id="KW-0320">Glycogen biosynthesis</keyword>
<evidence type="ECO:0000256" key="1">
    <source>
        <dbReference type="ARBA" id="ARBA00010443"/>
    </source>
</evidence>
<proteinExistence type="inferred from homology"/>
<feature type="binding site" evidence="9">
    <location>
        <position position="174"/>
    </location>
    <ligand>
        <name>alpha-D-glucose 1-phosphate</name>
        <dbReference type="ChEBI" id="CHEBI:58601"/>
    </ligand>
</feature>
<dbReference type="Pfam" id="PF00483">
    <property type="entry name" value="NTP_transferase"/>
    <property type="match status" value="1"/>
</dbReference>
<evidence type="ECO:0000256" key="9">
    <source>
        <dbReference type="HAMAP-Rule" id="MF_00624"/>
    </source>
</evidence>
<feature type="binding site" evidence="9">
    <location>
        <position position="109"/>
    </location>
    <ligand>
        <name>alpha-D-glucose 1-phosphate</name>
        <dbReference type="ChEBI" id="CHEBI:58601"/>
    </ligand>
</feature>
<dbReference type="GO" id="GO:0008878">
    <property type="term" value="F:glucose-1-phosphate adenylyltransferase activity"/>
    <property type="evidence" value="ECO:0007669"/>
    <property type="project" value="UniProtKB-EC"/>
</dbReference>
<keyword evidence="4 9" id="KW-0548">Nucleotidyltransferase</keyword>
<comment type="function">
    <text evidence="9">Involved in the biosynthesis of ADP-glucose, a building block required for the elongation reactions to produce glycogen. Catalyzes the reaction between ATP and alpha-D-glucose 1-phosphate (G1P) to produce pyrophosphate and ADP-Glc.</text>
</comment>
<evidence type="ECO:0000256" key="6">
    <source>
        <dbReference type="ARBA" id="ARBA00022840"/>
    </source>
</evidence>
<dbReference type="CDD" id="cd02508">
    <property type="entry name" value="ADP_Glucose_PP"/>
    <property type="match status" value="1"/>
</dbReference>
<evidence type="ECO:0000256" key="4">
    <source>
        <dbReference type="ARBA" id="ARBA00022695"/>
    </source>
</evidence>
<dbReference type="InterPro" id="IPR029044">
    <property type="entry name" value="Nucleotide-diphossugar_trans"/>
</dbReference>
<dbReference type="SUPFAM" id="SSF53448">
    <property type="entry name" value="Nucleotide-diphospho-sugar transferases"/>
    <property type="match status" value="1"/>
</dbReference>
<reference evidence="12 13" key="1">
    <citation type="submission" date="2024-09" db="EMBL/GenBank/DDBJ databases">
        <title>Nodulacao em especies de Leguminosae Basais da Amazonia e Caracterizacao dos Rizobios e Bacterias Associadas aos Nodulos.</title>
        <authorList>
            <person name="Jambeiro I.C.A."/>
            <person name="Lopes I.S."/>
            <person name="Aguiar E.R.G.R."/>
            <person name="Santos A.F.J."/>
            <person name="Dos Santos J.M.F."/>
            <person name="Gross E."/>
        </authorList>
    </citation>
    <scope>NUCLEOTIDE SEQUENCE [LARGE SCALE GENOMIC DNA]</scope>
    <source>
        <strain evidence="12 13">BRUESC1165</strain>
    </source>
</reference>
<keyword evidence="5 9" id="KW-0547">Nucleotide-binding</keyword>
<feature type="binding site" evidence="9">
    <location>
        <position position="207"/>
    </location>
    <ligand>
        <name>alpha-D-glucose 1-phosphate</name>
        <dbReference type="ChEBI" id="CHEBI:58601"/>
    </ligand>
</feature>
<dbReference type="InterPro" id="IPR011831">
    <property type="entry name" value="ADP-Glc_PPase"/>
</dbReference>
<feature type="domain" description="Glucose-1-phosphate adenylyltransferase/Bifunctional protein GlmU-like C-terminal hexapeptide" evidence="11">
    <location>
        <begin position="314"/>
        <end position="417"/>
    </location>
</feature>
<sequence>MPNSSDPYAPLARHAMAYVLAGGRGSRLMELTDIRAKPAVYFGGNTRIIDFALSNALNSGIRRIGVATQYKAHSLIRHLQRGWNYFRAERNESFDILPASQRVSETMWYEGTADAVFQNIDIIASIDPEYIIILAGDHIYKMDYELMLRQHVDMAADVTVGCLEVPRMEATGFGVMAVDETDRIISFLEKPADPPGMPDNPDKALASMGIYVFNTRFLFDQLRRDAETPGSNRDFGKDIIPYLVQHGKAVAHRFTRSCVRSGAEAGGRDAEAYWRDVGTVDAYWEANIDLTAIVPSLDLYDHDWPISTFTETWPPAKFVHDEDGRRGHAINSLVSSGCIVSGAALRQSLVFTGVHLHSHASVEGAVILPYVDVGKGARLKNVVVDRGVHIPDGLVVGEDPELDARRFRRTEKGISLITKPMIERLAG</sequence>
<evidence type="ECO:0000256" key="5">
    <source>
        <dbReference type="ARBA" id="ARBA00022741"/>
    </source>
</evidence>
<evidence type="ECO:0000259" key="11">
    <source>
        <dbReference type="Pfam" id="PF24894"/>
    </source>
</evidence>
<gene>
    <name evidence="9 12" type="primary">glgC</name>
    <name evidence="12" type="ORF">ACETIH_24315</name>
</gene>
<dbReference type="RefSeq" id="WP_203270821.1">
    <property type="nucleotide sequence ID" value="NZ_JAFBID010000007.1"/>
</dbReference>
<evidence type="ECO:0000256" key="2">
    <source>
        <dbReference type="ARBA" id="ARBA00022600"/>
    </source>
</evidence>
<dbReference type="HAMAP" id="MF_00624">
    <property type="entry name" value="GlgC"/>
    <property type="match status" value="1"/>
</dbReference>
<dbReference type="CDD" id="cd04651">
    <property type="entry name" value="LbH_G1P_AT_C"/>
    <property type="match status" value="1"/>
</dbReference>
<dbReference type="PANTHER" id="PTHR43523">
    <property type="entry name" value="GLUCOSE-1-PHOSPHATE ADENYLYLTRANSFERASE-RELATED"/>
    <property type="match status" value="1"/>
</dbReference>
<dbReference type="NCBIfam" id="NF001947">
    <property type="entry name" value="PRK00725.1"/>
    <property type="match status" value="1"/>
</dbReference>
<dbReference type="Gene3D" id="2.160.10.10">
    <property type="entry name" value="Hexapeptide repeat proteins"/>
    <property type="match status" value="1"/>
</dbReference>
<dbReference type="PROSITE" id="PS00808">
    <property type="entry name" value="ADP_GLC_PYROPHOSPH_1"/>
    <property type="match status" value="1"/>
</dbReference>
<dbReference type="PROSITE" id="PS00810">
    <property type="entry name" value="ADP_GLC_PYROPHOSPH_3"/>
    <property type="match status" value="1"/>
</dbReference>
<comment type="subunit">
    <text evidence="9">Homotetramer.</text>
</comment>
<dbReference type="PANTHER" id="PTHR43523:SF2">
    <property type="entry name" value="GLUCOSE-1-PHOSPHATE ADENYLYLTRANSFERASE"/>
    <property type="match status" value="1"/>
</dbReference>
<evidence type="ECO:0000313" key="12">
    <source>
        <dbReference type="EMBL" id="MFC1459768.1"/>
    </source>
</evidence>
<evidence type="ECO:0000259" key="10">
    <source>
        <dbReference type="Pfam" id="PF00483"/>
    </source>
</evidence>
<dbReference type="InterPro" id="IPR023049">
    <property type="entry name" value="GlgC_bac"/>
</dbReference>
<keyword evidence="8 9" id="KW-0119">Carbohydrate metabolism</keyword>
<protein>
    <recommendedName>
        <fullName evidence="9">Glucose-1-phosphate adenylyltransferase</fullName>
        <ecNumber evidence="9">2.7.7.27</ecNumber>
    </recommendedName>
    <alternativeName>
        <fullName evidence="9">ADP-glucose pyrophosphorylase</fullName>
        <shortName evidence="9">ADPGlc PPase</shortName>
    </alternativeName>
    <alternativeName>
        <fullName evidence="9">ADP-glucose synthase</fullName>
    </alternativeName>
</protein>
<evidence type="ECO:0000256" key="7">
    <source>
        <dbReference type="ARBA" id="ARBA00023056"/>
    </source>
</evidence>